<proteinExistence type="predicted"/>
<dbReference type="EC" id="2.7.7.49" evidence="1"/>
<dbReference type="GO" id="GO:0003676">
    <property type="term" value="F:nucleic acid binding"/>
    <property type="evidence" value="ECO:0007669"/>
    <property type="project" value="InterPro"/>
</dbReference>
<dbReference type="WBParaSite" id="Gr19_v10_g10533.t1">
    <property type="protein sequence ID" value="Gr19_v10_g10533.t1"/>
    <property type="gene ID" value="Gr19_v10_g10533"/>
</dbReference>
<evidence type="ECO:0000256" key="2">
    <source>
        <dbReference type="SAM" id="MobiDB-lite"/>
    </source>
</evidence>
<dbReference type="InterPro" id="IPR041588">
    <property type="entry name" value="Integrase_H2C2"/>
</dbReference>
<evidence type="ECO:0000256" key="1">
    <source>
        <dbReference type="ARBA" id="ARBA00012493"/>
    </source>
</evidence>
<dbReference type="Gene3D" id="1.10.340.70">
    <property type="match status" value="1"/>
</dbReference>
<dbReference type="InterPro" id="IPR012337">
    <property type="entry name" value="RNaseH-like_sf"/>
</dbReference>
<dbReference type="PANTHER" id="PTHR37984:SF5">
    <property type="entry name" value="PROTEIN NYNRIN-LIKE"/>
    <property type="match status" value="1"/>
</dbReference>
<organism evidence="4 5">
    <name type="scientific">Globodera rostochiensis</name>
    <name type="common">Golden nematode worm</name>
    <name type="synonym">Heterodera rostochiensis</name>
    <dbReference type="NCBI Taxonomy" id="31243"/>
    <lineage>
        <taxon>Eukaryota</taxon>
        <taxon>Metazoa</taxon>
        <taxon>Ecdysozoa</taxon>
        <taxon>Nematoda</taxon>
        <taxon>Chromadorea</taxon>
        <taxon>Rhabditida</taxon>
        <taxon>Tylenchina</taxon>
        <taxon>Tylenchomorpha</taxon>
        <taxon>Tylenchoidea</taxon>
        <taxon>Heteroderidae</taxon>
        <taxon>Heteroderinae</taxon>
        <taxon>Globodera</taxon>
    </lineage>
</organism>
<evidence type="ECO:0000313" key="5">
    <source>
        <dbReference type="WBParaSite" id="Gr19_v10_g10533.t1"/>
    </source>
</evidence>
<dbReference type="Gene3D" id="3.30.420.10">
    <property type="entry name" value="Ribonuclease H-like superfamily/Ribonuclease H"/>
    <property type="match status" value="1"/>
</dbReference>
<keyword evidence="4" id="KW-1185">Reference proteome</keyword>
<reference evidence="5" key="1">
    <citation type="submission" date="2022-11" db="UniProtKB">
        <authorList>
            <consortium name="WormBaseParasite"/>
        </authorList>
    </citation>
    <scope>IDENTIFICATION</scope>
</reference>
<feature type="region of interest" description="Disordered" evidence="2">
    <location>
        <begin position="312"/>
        <end position="371"/>
    </location>
</feature>
<dbReference type="GO" id="GO:0003964">
    <property type="term" value="F:RNA-directed DNA polymerase activity"/>
    <property type="evidence" value="ECO:0007669"/>
    <property type="project" value="UniProtKB-EC"/>
</dbReference>
<protein>
    <recommendedName>
        <fullName evidence="1">RNA-directed DNA polymerase</fullName>
        <ecNumber evidence="1">2.7.7.49</ecNumber>
    </recommendedName>
</protein>
<feature type="compositionally biased region" description="Basic residues" evidence="2">
    <location>
        <begin position="355"/>
        <end position="364"/>
    </location>
</feature>
<feature type="domain" description="Integrase catalytic" evidence="3">
    <location>
        <begin position="45"/>
        <end position="199"/>
    </location>
</feature>
<feature type="compositionally biased region" description="Low complexity" evidence="2">
    <location>
        <begin position="326"/>
        <end position="336"/>
    </location>
</feature>
<dbReference type="FunFam" id="3.30.420.10:FF:000063">
    <property type="entry name" value="Retrovirus-related Pol polyprotein from transposon 297-like Protein"/>
    <property type="match status" value="1"/>
</dbReference>
<evidence type="ECO:0000259" key="3">
    <source>
        <dbReference type="PROSITE" id="PS50994"/>
    </source>
</evidence>
<dbReference type="Gene3D" id="2.30.30.140">
    <property type="match status" value="1"/>
</dbReference>
<evidence type="ECO:0000313" key="4">
    <source>
        <dbReference type="Proteomes" id="UP000887572"/>
    </source>
</evidence>
<dbReference type="InterPro" id="IPR036397">
    <property type="entry name" value="RNaseH_sf"/>
</dbReference>
<dbReference type="Pfam" id="PF00665">
    <property type="entry name" value="rve"/>
    <property type="match status" value="1"/>
</dbReference>
<dbReference type="InterPro" id="IPR050951">
    <property type="entry name" value="Retrovirus_Pol_polyprotein"/>
</dbReference>
<dbReference type="PANTHER" id="PTHR37984">
    <property type="entry name" value="PROTEIN CBG26694"/>
    <property type="match status" value="1"/>
</dbReference>
<dbReference type="Proteomes" id="UP000887572">
    <property type="component" value="Unplaced"/>
</dbReference>
<dbReference type="InterPro" id="IPR001584">
    <property type="entry name" value="Integrase_cat-core"/>
</dbReference>
<dbReference type="AlphaFoldDB" id="A0A914GT85"/>
<dbReference type="SUPFAM" id="SSF53098">
    <property type="entry name" value="Ribonuclease H-like"/>
    <property type="match status" value="1"/>
</dbReference>
<feature type="compositionally biased region" description="Basic and acidic residues" evidence="2">
    <location>
        <begin position="312"/>
        <end position="324"/>
    </location>
</feature>
<name>A0A914GT85_GLORO</name>
<dbReference type="Pfam" id="PF17921">
    <property type="entry name" value="Integrase_H2C2"/>
    <property type="match status" value="1"/>
</dbReference>
<dbReference type="PROSITE" id="PS50994">
    <property type="entry name" value="INTEGRASE"/>
    <property type="match status" value="1"/>
</dbReference>
<sequence length="371" mass="42369">MKQLARQYVYWPKLDAEIEKFVQNCAPCQQAAKAPTKTNLHSWPKPRHPWERIHIDYAGPFYGKDYLVIVDSFSKYPEVYEMSSTSSKATIDKLRYLFSRHGLPETLVSDNGTQFASSEFAKFTSVNGINHRFSAPYNPMSNGQAERFVDTFKRTFRKLKGEGAPSKEVIETFLVTDRTTPNAVLPGGQSPAEMFLGRRPRTTLDMLKPPSPPPTEQDEAMEQRFNKHFGTKPTEFTVGDNVFARHRISQNWWSGKISKRNGVIYDVSFADGRVKRFHANQIRPRHGHNNDGQLDIFLEAFNVTTPRVEERVVLNEENEDRRVGEPNGAQPANAPDADAEEPQQHQPPPGIHPDRPRRNRRAPRRYSPGQA</sequence>
<accession>A0A914GT85</accession>
<dbReference type="GO" id="GO:0015074">
    <property type="term" value="P:DNA integration"/>
    <property type="evidence" value="ECO:0007669"/>
    <property type="project" value="InterPro"/>
</dbReference>